<evidence type="ECO:0000313" key="5">
    <source>
        <dbReference type="EMBL" id="RUS68628.1"/>
    </source>
</evidence>
<dbReference type="GO" id="GO:0006357">
    <property type="term" value="P:regulation of transcription by RNA polymerase II"/>
    <property type="evidence" value="ECO:0007669"/>
    <property type="project" value="TreeGrafter"/>
</dbReference>
<comment type="caution">
    <text evidence="5">The sequence shown here is derived from an EMBL/GenBank/DDBJ whole genome shotgun (WGS) entry which is preliminary data.</text>
</comment>
<dbReference type="GO" id="GO:1990837">
    <property type="term" value="F:sequence-specific double-stranded DNA binding"/>
    <property type="evidence" value="ECO:0007669"/>
    <property type="project" value="TreeGrafter"/>
</dbReference>
<dbReference type="PROSITE" id="PS00657">
    <property type="entry name" value="FORK_HEAD_1"/>
    <property type="match status" value="1"/>
</dbReference>
<dbReference type="Gene3D" id="1.10.10.10">
    <property type="entry name" value="Winged helix-like DNA-binding domain superfamily/Winged helix DNA-binding domain"/>
    <property type="match status" value="1"/>
</dbReference>
<evidence type="ECO:0000256" key="2">
    <source>
        <dbReference type="PROSITE-ProRule" id="PRU00089"/>
    </source>
</evidence>
<dbReference type="OrthoDB" id="6230630at2759"/>
<dbReference type="InterPro" id="IPR047208">
    <property type="entry name" value="FOXG1"/>
</dbReference>
<dbReference type="InterPro" id="IPR036390">
    <property type="entry name" value="WH_DNA-bd_sf"/>
</dbReference>
<organism evidence="5 6">
    <name type="scientific">Elysia chlorotica</name>
    <name type="common">Eastern emerald elysia</name>
    <name type="synonym">Sea slug</name>
    <dbReference type="NCBI Taxonomy" id="188477"/>
    <lineage>
        <taxon>Eukaryota</taxon>
        <taxon>Metazoa</taxon>
        <taxon>Spiralia</taxon>
        <taxon>Lophotrochozoa</taxon>
        <taxon>Mollusca</taxon>
        <taxon>Gastropoda</taxon>
        <taxon>Heterobranchia</taxon>
        <taxon>Euthyneura</taxon>
        <taxon>Panpulmonata</taxon>
        <taxon>Sacoglossa</taxon>
        <taxon>Placobranchoidea</taxon>
        <taxon>Plakobranchidae</taxon>
        <taxon>Elysia</taxon>
    </lineage>
</organism>
<dbReference type="InterPro" id="IPR036388">
    <property type="entry name" value="WH-like_DNA-bd_sf"/>
</dbReference>
<dbReference type="SMART" id="SM00339">
    <property type="entry name" value="FH"/>
    <property type="match status" value="1"/>
</dbReference>
<dbReference type="SUPFAM" id="SSF46785">
    <property type="entry name" value="Winged helix' DNA-binding domain"/>
    <property type="match status" value="1"/>
</dbReference>
<keyword evidence="6" id="KW-1185">Reference proteome</keyword>
<dbReference type="CDD" id="cd20021">
    <property type="entry name" value="FH_FOXG"/>
    <property type="match status" value="1"/>
</dbReference>
<dbReference type="GO" id="GO:0005634">
    <property type="term" value="C:nucleus"/>
    <property type="evidence" value="ECO:0007669"/>
    <property type="project" value="UniProtKB-SubCell"/>
</dbReference>
<evidence type="ECO:0000313" key="6">
    <source>
        <dbReference type="Proteomes" id="UP000271974"/>
    </source>
</evidence>
<dbReference type="InterPro" id="IPR030456">
    <property type="entry name" value="TF_fork_head_CS_2"/>
</dbReference>
<feature type="region of interest" description="Disordered" evidence="3">
    <location>
        <begin position="30"/>
        <end position="145"/>
    </location>
</feature>
<gene>
    <name evidence="5" type="ORF">EGW08_023610</name>
</gene>
<dbReference type="InterPro" id="IPR001766">
    <property type="entry name" value="Fork_head_dom"/>
</dbReference>
<name>A0A3S1AVS6_ELYCH</name>
<keyword evidence="2" id="KW-0539">Nucleus</keyword>
<dbReference type="Proteomes" id="UP000271974">
    <property type="component" value="Unassembled WGS sequence"/>
</dbReference>
<feature type="domain" description="Fork-head" evidence="4">
    <location>
        <begin position="145"/>
        <end position="239"/>
    </location>
</feature>
<sequence length="295" mass="33387">MHNNLKKLNGFNPMPPDNKNCQCISDGTETLKLSPSSAARETRGTGNPGDTLLPRTNPYRGATPTGAPEAGPETESTVTSGSARLHSLEIQEAQGGRAEVKRRIGTVSKESHCVARTKDERNGGRKKEEEKSEEEKSEEEKKNEKPPFSYNALIMMAIRSSPEKRMTLSQIYEFITKNFPYYRDNKQGWQNSIRHNLSLNKCFIKVPRHYDDSGKGNYWMMDPSSDDVFIGSDTGKLRRRTHLSSHQRFCETWCHLPVPPASLQKPLQYGFGLPFQPMQHFAETPMTIFKTIAHL</sequence>
<feature type="region of interest" description="Disordered" evidence="3">
    <location>
        <begin position="1"/>
        <end position="20"/>
    </location>
</feature>
<dbReference type="PROSITE" id="PS00658">
    <property type="entry name" value="FORK_HEAD_2"/>
    <property type="match status" value="1"/>
</dbReference>
<feature type="compositionally biased region" description="Basic and acidic residues" evidence="3">
    <location>
        <begin position="109"/>
        <end position="145"/>
    </location>
</feature>
<feature type="compositionally biased region" description="Polar residues" evidence="3">
    <location>
        <begin position="30"/>
        <end position="39"/>
    </location>
</feature>
<dbReference type="PANTHER" id="PTHR46617">
    <property type="entry name" value="FORKHEAD BOX PROTEIN G1"/>
    <property type="match status" value="1"/>
</dbReference>
<dbReference type="PRINTS" id="PR00053">
    <property type="entry name" value="FORKHEAD"/>
</dbReference>
<dbReference type="PROSITE" id="PS50039">
    <property type="entry name" value="FORK_HEAD_3"/>
    <property type="match status" value="1"/>
</dbReference>
<proteinExistence type="predicted"/>
<comment type="subcellular location">
    <subcellularLocation>
        <location evidence="2">Nucleus</location>
    </subcellularLocation>
</comment>
<dbReference type="PANTHER" id="PTHR46617:SF3">
    <property type="entry name" value="FORKHEAD BOX PROTEIN G1"/>
    <property type="match status" value="1"/>
</dbReference>
<dbReference type="FunFam" id="1.10.10.10:FF:000135">
    <property type="entry name" value="forkhead box protein G1"/>
    <property type="match status" value="1"/>
</dbReference>
<dbReference type="AlphaFoldDB" id="A0A3S1AVS6"/>
<protein>
    <recommendedName>
        <fullName evidence="4">Fork-head domain-containing protein</fullName>
    </recommendedName>
</protein>
<dbReference type="GO" id="GO:0003700">
    <property type="term" value="F:DNA-binding transcription factor activity"/>
    <property type="evidence" value="ECO:0007669"/>
    <property type="project" value="InterPro"/>
</dbReference>
<evidence type="ECO:0000256" key="1">
    <source>
        <dbReference type="ARBA" id="ARBA00023125"/>
    </source>
</evidence>
<dbReference type="Pfam" id="PF00250">
    <property type="entry name" value="Forkhead"/>
    <property type="match status" value="1"/>
</dbReference>
<accession>A0A3S1AVS6</accession>
<evidence type="ECO:0000256" key="3">
    <source>
        <dbReference type="SAM" id="MobiDB-lite"/>
    </source>
</evidence>
<dbReference type="InterPro" id="IPR018122">
    <property type="entry name" value="TF_fork_head_CS_1"/>
</dbReference>
<reference evidence="5 6" key="1">
    <citation type="submission" date="2019-01" db="EMBL/GenBank/DDBJ databases">
        <title>A draft genome assembly of the solar-powered sea slug Elysia chlorotica.</title>
        <authorList>
            <person name="Cai H."/>
            <person name="Li Q."/>
            <person name="Fang X."/>
            <person name="Li J."/>
            <person name="Curtis N.E."/>
            <person name="Altenburger A."/>
            <person name="Shibata T."/>
            <person name="Feng M."/>
            <person name="Maeda T."/>
            <person name="Schwartz J.A."/>
            <person name="Shigenobu S."/>
            <person name="Lundholm N."/>
            <person name="Nishiyama T."/>
            <person name="Yang H."/>
            <person name="Hasebe M."/>
            <person name="Li S."/>
            <person name="Pierce S.K."/>
            <person name="Wang J."/>
        </authorList>
    </citation>
    <scope>NUCLEOTIDE SEQUENCE [LARGE SCALE GENOMIC DNA]</scope>
    <source>
        <strain evidence="5">EC2010</strain>
        <tissue evidence="5">Whole organism of an adult</tissue>
    </source>
</reference>
<dbReference type="STRING" id="188477.A0A3S1AVS6"/>
<feature type="DNA-binding region" description="Fork-head" evidence="2">
    <location>
        <begin position="145"/>
        <end position="239"/>
    </location>
</feature>
<evidence type="ECO:0000259" key="4">
    <source>
        <dbReference type="PROSITE" id="PS50039"/>
    </source>
</evidence>
<dbReference type="EMBL" id="RQTK01002184">
    <property type="protein sequence ID" value="RUS68628.1"/>
    <property type="molecule type" value="Genomic_DNA"/>
</dbReference>
<keyword evidence="1 2" id="KW-0238">DNA-binding</keyword>